<organism evidence="1 2">
    <name type="scientific">Niabella ginsenosidivorans</name>
    <dbReference type="NCBI Taxonomy" id="1176587"/>
    <lineage>
        <taxon>Bacteria</taxon>
        <taxon>Pseudomonadati</taxon>
        <taxon>Bacteroidota</taxon>
        <taxon>Chitinophagia</taxon>
        <taxon>Chitinophagales</taxon>
        <taxon>Chitinophagaceae</taxon>
        <taxon>Niabella</taxon>
    </lineage>
</organism>
<keyword evidence="2" id="KW-1185">Reference proteome</keyword>
<gene>
    <name evidence="1" type="ORF">A8C56_09415</name>
</gene>
<dbReference type="STRING" id="1176587.A8C56_09415"/>
<proteinExistence type="predicted"/>
<accession>A0A1A9I286</accession>
<dbReference type="Proteomes" id="UP000077667">
    <property type="component" value="Chromosome"/>
</dbReference>
<dbReference type="EMBL" id="CP015772">
    <property type="protein sequence ID" value="ANH81169.1"/>
    <property type="molecule type" value="Genomic_DNA"/>
</dbReference>
<dbReference type="AlphaFoldDB" id="A0A1A9I286"/>
<evidence type="ECO:0000313" key="2">
    <source>
        <dbReference type="Proteomes" id="UP000077667"/>
    </source>
</evidence>
<protein>
    <submittedName>
        <fullName evidence="1">Uncharacterized protein</fullName>
    </submittedName>
</protein>
<name>A0A1A9I286_9BACT</name>
<sequence length="62" mass="7363">MRLKEWFSSVFFRNKIAMLLLVAQSLKKMIFGMPLKKSSKKMRKHDNFKCKLQPLCCQVAQK</sequence>
<reference evidence="1 2" key="1">
    <citation type="submission" date="2016-05" db="EMBL/GenBank/DDBJ databases">
        <title>Niabella ginsenosidivorans BS26 whole genome sequencing.</title>
        <authorList>
            <person name="Im W.T."/>
            <person name="Siddiqi M.Z."/>
        </authorList>
    </citation>
    <scope>NUCLEOTIDE SEQUENCE [LARGE SCALE GENOMIC DNA]</scope>
    <source>
        <strain evidence="1 2">BS26</strain>
    </source>
</reference>
<dbReference type="KEGG" id="nia:A8C56_09415"/>
<evidence type="ECO:0000313" key="1">
    <source>
        <dbReference type="EMBL" id="ANH81169.1"/>
    </source>
</evidence>